<dbReference type="Pfam" id="PF00168">
    <property type="entry name" value="C2"/>
    <property type="match status" value="1"/>
</dbReference>
<accession>A0A8L7T6M7</accession>
<feature type="region of interest" description="Disordered" evidence="1">
    <location>
        <begin position="472"/>
        <end position="527"/>
    </location>
</feature>
<dbReference type="InterPro" id="IPR035892">
    <property type="entry name" value="C2_domain_sf"/>
</dbReference>
<dbReference type="CTD" id="6094974"/>
<reference evidence="6" key="3">
    <citation type="submission" date="2022-04" db="UniProtKB">
        <authorList>
            <consortium name="WormBaseParasite"/>
        </authorList>
    </citation>
    <scope>IDENTIFICATION</scope>
</reference>
<dbReference type="PANTHER" id="PTHR10845:SF259">
    <property type="entry name" value="RGS DOMAIN-CONTAINING PROTEIN-RELATED"/>
    <property type="match status" value="1"/>
</dbReference>
<dbReference type="SUPFAM" id="SSF48097">
    <property type="entry name" value="Regulator of G-protein signaling, RGS"/>
    <property type="match status" value="1"/>
</dbReference>
<gene>
    <name evidence="4" type="primary">Bma-rgs-7</name>
    <name evidence="4" type="ORF">BM_BM4460</name>
</gene>
<feature type="domain" description="RGS" evidence="3">
    <location>
        <begin position="724"/>
        <end position="842"/>
    </location>
</feature>
<dbReference type="PROSITE" id="PS50132">
    <property type="entry name" value="RGS"/>
    <property type="match status" value="1"/>
</dbReference>
<evidence type="ECO:0000313" key="5">
    <source>
        <dbReference type="Proteomes" id="UP000006672"/>
    </source>
</evidence>
<reference evidence="4" key="2">
    <citation type="submission" date="2019-04" db="EMBL/GenBank/DDBJ databases">
        <authorList>
            <person name="Howe K."/>
            <person name="Paulini M."/>
            <person name="Williams G."/>
        </authorList>
    </citation>
    <scope>NUCLEOTIDE SEQUENCE [LARGE SCALE GENOMIC DNA]</scope>
    <source>
        <strain evidence="4">FR3</strain>
    </source>
</reference>
<dbReference type="RefSeq" id="XP_042931509.1">
    <property type="nucleotide sequence ID" value="XM_043075575.1"/>
</dbReference>
<feature type="domain" description="C2" evidence="2">
    <location>
        <begin position="285"/>
        <end position="424"/>
    </location>
</feature>
<dbReference type="PANTHER" id="PTHR10845">
    <property type="entry name" value="REGULATOR OF G PROTEIN SIGNALING"/>
    <property type="match status" value="1"/>
</dbReference>
<dbReference type="InterPro" id="IPR000008">
    <property type="entry name" value="C2_dom"/>
</dbReference>
<accession>A0A4E9F070</accession>
<dbReference type="PROSITE" id="PS50004">
    <property type="entry name" value="C2"/>
    <property type="match status" value="1"/>
</dbReference>
<dbReference type="Pfam" id="PF00615">
    <property type="entry name" value="RGS"/>
    <property type="match status" value="1"/>
</dbReference>
<feature type="compositionally biased region" description="Polar residues" evidence="1">
    <location>
        <begin position="515"/>
        <end position="527"/>
    </location>
</feature>
<evidence type="ECO:0000259" key="3">
    <source>
        <dbReference type="PROSITE" id="PS50132"/>
    </source>
</evidence>
<dbReference type="GeneID" id="6094974"/>
<dbReference type="AlphaFoldDB" id="A0A4E9F070"/>
<dbReference type="SMART" id="SM00315">
    <property type="entry name" value="RGS"/>
    <property type="match status" value="1"/>
</dbReference>
<organism evidence="4">
    <name type="scientific">Brugia malayi</name>
    <name type="common">Filarial nematode worm</name>
    <dbReference type="NCBI Taxonomy" id="6279"/>
    <lineage>
        <taxon>Eukaryota</taxon>
        <taxon>Metazoa</taxon>
        <taxon>Ecdysozoa</taxon>
        <taxon>Nematoda</taxon>
        <taxon>Chromadorea</taxon>
        <taxon>Rhabditida</taxon>
        <taxon>Spirurina</taxon>
        <taxon>Spiruromorpha</taxon>
        <taxon>Filarioidea</taxon>
        <taxon>Onchocercidae</taxon>
        <taxon>Brugia</taxon>
    </lineage>
</organism>
<feature type="compositionally biased region" description="Basic and acidic residues" evidence="1">
    <location>
        <begin position="855"/>
        <end position="866"/>
    </location>
</feature>
<evidence type="ECO:0000313" key="6">
    <source>
        <dbReference type="WBParaSite" id="Bm4460.1"/>
    </source>
</evidence>
<dbReference type="EMBL" id="CAAKNF010000196">
    <property type="protein sequence ID" value="VIO89396.1"/>
    <property type="molecule type" value="Genomic_DNA"/>
</dbReference>
<dbReference type="KEGG" id="bmy:BM_BM4460"/>
<dbReference type="Proteomes" id="UP000006672">
    <property type="component" value="Unassembled WGS sequence"/>
</dbReference>
<dbReference type="InterPro" id="IPR036305">
    <property type="entry name" value="RGS_sf"/>
</dbReference>
<proteinExistence type="predicted"/>
<protein>
    <submittedName>
        <fullName evidence="4 6">Regulator of G-protein signaling rgs-7, putative</fullName>
    </submittedName>
</protein>
<feature type="compositionally biased region" description="Basic residues" evidence="1">
    <location>
        <begin position="497"/>
        <end position="510"/>
    </location>
</feature>
<dbReference type="InterPro" id="IPR016137">
    <property type="entry name" value="RGS"/>
</dbReference>
<evidence type="ECO:0000313" key="4">
    <source>
        <dbReference type="EMBL" id="VIO89396.1"/>
    </source>
</evidence>
<evidence type="ECO:0000256" key="1">
    <source>
        <dbReference type="SAM" id="MobiDB-lite"/>
    </source>
</evidence>
<evidence type="ECO:0000259" key="2">
    <source>
        <dbReference type="PROSITE" id="PS50004"/>
    </source>
</evidence>
<dbReference type="SUPFAM" id="SSF49562">
    <property type="entry name" value="C2 domain (Calcium/lipid-binding domain, CaLB)"/>
    <property type="match status" value="1"/>
</dbReference>
<sequence>MNDPYGVFINSRSSTSLNRYNERKRGRNERKRDELLMNLSSESDDEFYDYPKDTAMESVSDLTSDSDFCQPIPVVRGANRNWINKPTMRTRRSQVPCGIGARARTRYGSLPMITPIDHSSSYETETTNEDDDSEFSDRRHRSPPPSLLRGLSMIEELSPINDASDEIPKVPSLQLTRNWHPLATSTATSIGLPKTNPHHLKTISTSTPATSVSPSRRCRNSVLSAFNNIMYDTLERPASFFEEQTPRKDWSRPQSEVLSNGCLSSINWKSDHFGLPTPFARRIGCKGKLELTMSISGCYLTVSVVRAVYFLDPAISQASSYVRIEIRPNPVYNKRIRSSSEDRFSHNAQEKSFRTRLVLLSNRPQFHENFTFQLRRNHYRHHDLLSVSVWITNAGNSVRKQMLGCMAFPIRRLIRKANLMTECGFDENLQTYERTVINDGDFFLLRPELGERQNFPENKINVKKYYDDIGVSSSSSVASHSPRKIMRNSDWNSRNSQTRRHHHHHHHHHNQTTSLSPSSNGHATSLLSTKHQCSKPGWAYDVEPCGTRCSRSDEDAGITNLHMKGKTSLAATKIPISIRRNDLDYTAGSSSITSSTTISENLHQKLIGVPFITTTSDLTSDGSSVADLKQSINASTNFQYLCANETEKTSEDSINSVRRTASFTFSPKGCLDKVNQRLQVHDIEPKRRFSRFAKTLDFIKSKMDSCSTSTLYPSKEEIMQWQESFERLLNHKYGCLLFRTFLKGEFSDENVDFWIECEEFRKMKEGKKSTIQKAHSIYNKYIAEQSPKEVNLDSDTRAATKAALENGAKPNMFSLAQTRIEQLMAKDSYRRFLKSKLFLDLLTNDSSTSNTNKTLQKENEHERQSRLPETSKTTNSAYTAGNSRNS</sequence>
<dbReference type="WBParaSite" id="Bm4460.1">
    <property type="protein sequence ID" value="Bm4460.1"/>
    <property type="gene ID" value="WBGene00224721"/>
</dbReference>
<dbReference type="InterPro" id="IPR044926">
    <property type="entry name" value="RGS_subdomain_2"/>
</dbReference>
<keyword evidence="5" id="KW-1185">Reference proteome</keyword>
<feature type="compositionally biased region" description="Polar residues" evidence="1">
    <location>
        <begin position="867"/>
        <end position="886"/>
    </location>
</feature>
<name>A0A4E9F070_BRUMA</name>
<dbReference type="PRINTS" id="PR01301">
    <property type="entry name" value="RGSPROTEIN"/>
</dbReference>
<reference evidence="5" key="1">
    <citation type="journal article" date="2007" name="Science">
        <title>Draft genome of the filarial nematode parasite Brugia malayi.</title>
        <authorList>
            <person name="Ghedin E."/>
            <person name="Wang S."/>
            <person name="Spiro D."/>
            <person name="Caler E."/>
            <person name="Zhao Q."/>
            <person name="Crabtree J."/>
            <person name="Allen J.E."/>
            <person name="Delcher A.L."/>
            <person name="Guiliano D.B."/>
            <person name="Miranda-Saavedra D."/>
            <person name="Angiuoli S.V."/>
            <person name="Creasy T."/>
            <person name="Amedeo P."/>
            <person name="Haas B."/>
            <person name="El-Sayed N.M."/>
            <person name="Wortman J.R."/>
            <person name="Feldblyum T."/>
            <person name="Tallon L."/>
            <person name="Schatz M."/>
            <person name="Shumway M."/>
            <person name="Koo H."/>
            <person name="Salzberg S.L."/>
            <person name="Schobel S."/>
            <person name="Pertea M."/>
            <person name="Pop M."/>
            <person name="White O."/>
            <person name="Barton G.J."/>
            <person name="Carlow C.K."/>
            <person name="Crawford M.J."/>
            <person name="Daub J."/>
            <person name="Dimmic M.W."/>
            <person name="Estes C.F."/>
            <person name="Foster J.M."/>
            <person name="Ganatra M."/>
            <person name="Gregory W.F."/>
            <person name="Johnson N.M."/>
            <person name="Jin J."/>
            <person name="Komuniecki R."/>
            <person name="Korf I."/>
            <person name="Kumar S."/>
            <person name="Laney S."/>
            <person name="Li B.W."/>
            <person name="Li W."/>
            <person name="Lindblom T.H."/>
            <person name="Lustigman S."/>
            <person name="Ma D."/>
            <person name="Maina C.V."/>
            <person name="Martin D.M."/>
            <person name="McCarter J.P."/>
            <person name="McReynolds L."/>
            <person name="Mitreva M."/>
            <person name="Nutman T.B."/>
            <person name="Parkinson J."/>
            <person name="Peregrin-Alvarez J.M."/>
            <person name="Poole C."/>
            <person name="Ren Q."/>
            <person name="Saunders L."/>
            <person name="Sluder A.E."/>
            <person name="Smith K."/>
            <person name="Stanke M."/>
            <person name="Unnasch T.R."/>
            <person name="Ware J."/>
            <person name="Wei A.D."/>
            <person name="Weil G."/>
            <person name="Williams D.J."/>
            <person name="Zhang Y."/>
            <person name="Williams S.A."/>
            <person name="Fraser-Liggett C."/>
            <person name="Slatko B."/>
            <person name="Blaxter M.L."/>
            <person name="Scott A.L."/>
        </authorList>
    </citation>
    <scope>NUCLEOTIDE SEQUENCE</scope>
    <source>
        <strain evidence="5">FR3</strain>
    </source>
</reference>
<dbReference type="Gene3D" id="1.10.167.10">
    <property type="entry name" value="Regulator of G-protein Signalling 4, domain 2"/>
    <property type="match status" value="1"/>
</dbReference>
<feature type="region of interest" description="Disordered" evidence="1">
    <location>
        <begin position="111"/>
        <end position="149"/>
    </location>
</feature>
<dbReference type="FunFam" id="1.10.167.10:FF:000001">
    <property type="entry name" value="Putative regulator of g-protein signaling 12"/>
    <property type="match status" value="1"/>
</dbReference>
<feature type="region of interest" description="Disordered" evidence="1">
    <location>
        <begin position="848"/>
        <end position="886"/>
    </location>
</feature>
<dbReference type="Gene3D" id="2.60.40.150">
    <property type="entry name" value="C2 domain"/>
    <property type="match status" value="1"/>
</dbReference>
<dbReference type="OrthoDB" id="5803032at2759"/>